<name>A0A1Z5YW07_9PROT</name>
<dbReference type="Proteomes" id="UP000196086">
    <property type="component" value="Unassembled WGS sequence"/>
</dbReference>
<accession>A0A1Z5YW07</accession>
<sequence>MTASKDASVTITYPALQVGLTNQKIALIGLVFKAQRENTPFSLPDMVSFRPQDGQHEVCDFAQVYQKSVFEALLKAFSIPYTPGPAQADATLVDGWQCFWEGADRWGEAGRAGKASWTNLTAQIIRHLRPVPMLADFADLLRAKLDNNNIRHVLQLRIENDWQGYSRDVLPTFAGQNEEYCPPFLDIVRKAQTTWGADFKKAYVLSDETCLPVPKETIREHTFKELGVELFWKSDFLPQETFKSNLVSSMLDFEIAVHAPFFAGNSRSTFAGFVSFEKFCRTGQMPKHHYIYNIPGQGLGLRHDNGAMMVPEQATDRLYGHEPLIPVHRGDLQWPLSLTAHIACLGDFTSETQMLHGIPSGDLAFDTAGIGGRCVEGFQITSAGLPLPFEYRARDVDGHQTSWMPHDHFCGSKGQSRPLTGFAVRLTGPAFLTTDCFYAGRFEGQRDALTAENGAWCSAGYGQKLVGMHILFRPKGLT</sequence>
<dbReference type="AlphaFoldDB" id="A0A1Z5YW07"/>
<evidence type="ECO:0000313" key="2">
    <source>
        <dbReference type="Proteomes" id="UP000196086"/>
    </source>
</evidence>
<proteinExistence type="predicted"/>
<dbReference type="Gene3D" id="3.40.50.11350">
    <property type="match status" value="1"/>
</dbReference>
<protein>
    <submittedName>
        <fullName evidence="1">Uncharacterized protein</fullName>
    </submittedName>
</protein>
<reference evidence="1 2" key="1">
    <citation type="submission" date="2014-06" db="EMBL/GenBank/DDBJ databases">
        <authorList>
            <person name="Ju J."/>
            <person name="Zhang J."/>
        </authorList>
    </citation>
    <scope>NUCLEOTIDE SEQUENCE [LARGE SCALE GENOMIC DNA]</scope>
    <source>
        <strain evidence="1 2">DsW_47</strain>
    </source>
</reference>
<dbReference type="EMBL" id="JOMQ01000016">
    <property type="protein sequence ID" value="OUJ03148.1"/>
    <property type="molecule type" value="Genomic_DNA"/>
</dbReference>
<evidence type="ECO:0000313" key="1">
    <source>
        <dbReference type="EMBL" id="OUJ03148.1"/>
    </source>
</evidence>
<dbReference type="CDD" id="cd11296">
    <property type="entry name" value="O-FucT_like"/>
    <property type="match status" value="1"/>
</dbReference>
<gene>
    <name evidence="1" type="ORF">HK14_02985</name>
</gene>
<organism evidence="1 2">
    <name type="scientific">Acetobacter cibinongensis</name>
    <dbReference type="NCBI Taxonomy" id="146475"/>
    <lineage>
        <taxon>Bacteria</taxon>
        <taxon>Pseudomonadati</taxon>
        <taxon>Pseudomonadota</taxon>
        <taxon>Alphaproteobacteria</taxon>
        <taxon>Acetobacterales</taxon>
        <taxon>Acetobacteraceae</taxon>
        <taxon>Acetobacter</taxon>
    </lineage>
</organism>
<comment type="caution">
    <text evidence="1">The sequence shown here is derived from an EMBL/GenBank/DDBJ whole genome shotgun (WGS) entry which is preliminary data.</text>
</comment>